<dbReference type="RefSeq" id="WP_009540128.1">
    <property type="nucleotide sequence ID" value="NZ_ANHY01000006.1"/>
</dbReference>
<dbReference type="PANTHER" id="PTHR39966">
    <property type="entry name" value="BLL2471 PROTEIN-RELATED"/>
    <property type="match status" value="1"/>
</dbReference>
<name>K9H280_9PROT</name>
<dbReference type="Pfam" id="PF01814">
    <property type="entry name" value="Hemerythrin"/>
    <property type="match status" value="1"/>
</dbReference>
<dbReference type="AlphaFoldDB" id="K9H280"/>
<accession>K9H280</accession>
<gene>
    <name evidence="2" type="ORF">C882_4020</name>
</gene>
<dbReference type="InterPro" id="IPR012312">
    <property type="entry name" value="Hemerythrin-like"/>
</dbReference>
<dbReference type="eggNOG" id="COG3945">
    <property type="taxonomic scope" value="Bacteria"/>
</dbReference>
<reference evidence="2 3" key="1">
    <citation type="journal article" date="2013" name="Genome Announc.">
        <title>Draft Genome Sequence of an Alphaproteobacterium, Caenispirillum salinarum AK4(T), Isolated from a Solar Saltern.</title>
        <authorList>
            <person name="Khatri I."/>
            <person name="Singh A."/>
            <person name="Korpole S."/>
            <person name="Pinnaka A.K."/>
            <person name="Subramanian S."/>
        </authorList>
    </citation>
    <scope>NUCLEOTIDE SEQUENCE [LARGE SCALE GENOMIC DNA]</scope>
    <source>
        <strain evidence="2 3">AK4</strain>
    </source>
</reference>
<sequence length="188" mass="21701">MSEALRIIKQEHRNLFRVVHLMDQMVREQKDPDRAFLRHIIEYIETFTDRYHHPKEDLFLFKALRARDPAAEAILEELEAEHDNCPVSLTTLKAALDRWDAEETAGAKAAFEEQVQQYLRFQMKHMQKEEGIVMPMAQRCLTAEDWAPIDAAFRDNDDPIFGPGARAEVRGMYSKLVSEAPAPYGIGD</sequence>
<dbReference type="STRING" id="1238182.C882_4020"/>
<protein>
    <recommendedName>
        <fullName evidence="1">Hemerythrin-like domain-containing protein</fullName>
    </recommendedName>
</protein>
<proteinExistence type="predicted"/>
<evidence type="ECO:0000313" key="2">
    <source>
        <dbReference type="EMBL" id="EKV31647.1"/>
    </source>
</evidence>
<keyword evidence="3" id="KW-1185">Reference proteome</keyword>
<evidence type="ECO:0000313" key="3">
    <source>
        <dbReference type="Proteomes" id="UP000009881"/>
    </source>
</evidence>
<comment type="caution">
    <text evidence="2">The sequence shown here is derived from an EMBL/GenBank/DDBJ whole genome shotgun (WGS) entry which is preliminary data.</text>
</comment>
<dbReference type="OrthoDB" id="7349010at2"/>
<dbReference type="Gene3D" id="1.20.120.520">
    <property type="entry name" value="nmb1532 protein domain like"/>
    <property type="match status" value="1"/>
</dbReference>
<dbReference type="GO" id="GO:0005886">
    <property type="term" value="C:plasma membrane"/>
    <property type="evidence" value="ECO:0007669"/>
    <property type="project" value="TreeGrafter"/>
</dbReference>
<dbReference type="PANTHER" id="PTHR39966:SF1">
    <property type="entry name" value="HEMERYTHRIN-LIKE DOMAIN-CONTAINING PROTEIN"/>
    <property type="match status" value="1"/>
</dbReference>
<dbReference type="Proteomes" id="UP000009881">
    <property type="component" value="Unassembled WGS sequence"/>
</dbReference>
<dbReference type="CDD" id="cd12108">
    <property type="entry name" value="Hr-like"/>
    <property type="match status" value="1"/>
</dbReference>
<evidence type="ECO:0000259" key="1">
    <source>
        <dbReference type="Pfam" id="PF01814"/>
    </source>
</evidence>
<dbReference type="EMBL" id="ANHY01000006">
    <property type="protein sequence ID" value="EKV31647.1"/>
    <property type="molecule type" value="Genomic_DNA"/>
</dbReference>
<feature type="domain" description="Hemerythrin-like" evidence="1">
    <location>
        <begin position="5"/>
        <end position="137"/>
    </location>
</feature>
<organism evidence="2 3">
    <name type="scientific">Caenispirillum salinarum AK4</name>
    <dbReference type="NCBI Taxonomy" id="1238182"/>
    <lineage>
        <taxon>Bacteria</taxon>
        <taxon>Pseudomonadati</taxon>
        <taxon>Pseudomonadota</taxon>
        <taxon>Alphaproteobacteria</taxon>
        <taxon>Rhodospirillales</taxon>
        <taxon>Novispirillaceae</taxon>
        <taxon>Caenispirillum</taxon>
    </lineage>
</organism>